<organism evidence="1 2">
    <name type="scientific">Rhodopirellula islandica</name>
    <dbReference type="NCBI Taxonomy" id="595434"/>
    <lineage>
        <taxon>Bacteria</taxon>
        <taxon>Pseudomonadati</taxon>
        <taxon>Planctomycetota</taxon>
        <taxon>Planctomycetia</taxon>
        <taxon>Pirellulales</taxon>
        <taxon>Pirellulaceae</taxon>
        <taxon>Rhodopirellula</taxon>
    </lineage>
</organism>
<accession>A0A0J1BFS4</accession>
<evidence type="ECO:0000313" key="1">
    <source>
        <dbReference type="EMBL" id="KLU05400.1"/>
    </source>
</evidence>
<name>A0A0J1BFS4_RHOIS</name>
<keyword evidence="2" id="KW-1185">Reference proteome</keyword>
<dbReference type="EMBL" id="LECT01000019">
    <property type="protein sequence ID" value="KLU05400.1"/>
    <property type="molecule type" value="Genomic_DNA"/>
</dbReference>
<dbReference type="Proteomes" id="UP000036367">
    <property type="component" value="Unassembled WGS sequence"/>
</dbReference>
<dbReference type="AlphaFoldDB" id="A0A0J1BFS4"/>
<gene>
    <name evidence="1" type="ORF">RISK_002607</name>
</gene>
<sequence>MKTDKGQKKSCVRYQNANTKHFAVQRSPRLDVGATTLTATSQMPKDFCRPG</sequence>
<protein>
    <submittedName>
        <fullName evidence="1">Uncharacterized protein</fullName>
    </submittedName>
</protein>
<comment type="caution">
    <text evidence="1">The sequence shown here is derived from an EMBL/GenBank/DDBJ whole genome shotgun (WGS) entry which is preliminary data.</text>
</comment>
<evidence type="ECO:0000313" key="2">
    <source>
        <dbReference type="Proteomes" id="UP000036367"/>
    </source>
</evidence>
<reference evidence="1" key="1">
    <citation type="submission" date="2015-05" db="EMBL/GenBank/DDBJ databases">
        <title>Permanent draft genome of Rhodopirellula islandicus K833.</title>
        <authorList>
            <person name="Kizina J."/>
            <person name="Richter M."/>
            <person name="Glockner F.O."/>
            <person name="Harder J."/>
        </authorList>
    </citation>
    <scope>NUCLEOTIDE SEQUENCE [LARGE SCALE GENOMIC DNA]</scope>
    <source>
        <strain evidence="1">K833</strain>
    </source>
</reference>
<proteinExistence type="predicted"/>